<keyword evidence="2" id="KW-1185">Reference proteome</keyword>
<dbReference type="EMBL" id="AWWV01014906">
    <property type="protein sequence ID" value="OMO54628.1"/>
    <property type="molecule type" value="Genomic_DNA"/>
</dbReference>
<keyword evidence="1" id="KW-0378">Hydrolase</keyword>
<dbReference type="OrthoDB" id="1435109at2759"/>
<comment type="caution">
    <text evidence="1">The sequence shown here is derived from an EMBL/GenBank/DDBJ whole genome shotgun (WGS) entry which is preliminary data.</text>
</comment>
<gene>
    <name evidence="1" type="ORF">CCACVL1_27710</name>
</gene>
<organism evidence="1 2">
    <name type="scientific">Corchorus capsularis</name>
    <name type="common">Jute</name>
    <dbReference type="NCBI Taxonomy" id="210143"/>
    <lineage>
        <taxon>Eukaryota</taxon>
        <taxon>Viridiplantae</taxon>
        <taxon>Streptophyta</taxon>
        <taxon>Embryophyta</taxon>
        <taxon>Tracheophyta</taxon>
        <taxon>Spermatophyta</taxon>
        <taxon>Magnoliopsida</taxon>
        <taxon>eudicotyledons</taxon>
        <taxon>Gunneridae</taxon>
        <taxon>Pentapetalae</taxon>
        <taxon>rosids</taxon>
        <taxon>malvids</taxon>
        <taxon>Malvales</taxon>
        <taxon>Malvaceae</taxon>
        <taxon>Grewioideae</taxon>
        <taxon>Apeibeae</taxon>
        <taxon>Corchorus</taxon>
    </lineage>
</organism>
<keyword evidence="1" id="KW-0347">Helicase</keyword>
<reference evidence="1 2" key="1">
    <citation type="submission" date="2013-09" db="EMBL/GenBank/DDBJ databases">
        <title>Corchorus capsularis genome sequencing.</title>
        <authorList>
            <person name="Alam M."/>
            <person name="Haque M.S."/>
            <person name="Islam M.S."/>
            <person name="Emdad E.M."/>
            <person name="Islam M.M."/>
            <person name="Ahmed B."/>
            <person name="Halim A."/>
            <person name="Hossen Q.M.M."/>
            <person name="Hossain M.Z."/>
            <person name="Ahmed R."/>
            <person name="Khan M.M."/>
            <person name="Islam R."/>
            <person name="Rashid M.M."/>
            <person name="Khan S.A."/>
            <person name="Rahman M.S."/>
            <person name="Alam M."/>
        </authorList>
    </citation>
    <scope>NUCLEOTIDE SEQUENCE [LARGE SCALE GENOMIC DNA]</scope>
    <source>
        <strain evidence="2">cv. CVL-1</strain>
        <tissue evidence="1">Whole seedling</tissue>
    </source>
</reference>
<accession>A0A1R3G951</accession>
<dbReference type="AlphaFoldDB" id="A0A1R3G951"/>
<dbReference type="GO" id="GO:0004386">
    <property type="term" value="F:helicase activity"/>
    <property type="evidence" value="ECO:0007669"/>
    <property type="project" value="UniProtKB-KW"/>
</dbReference>
<dbReference type="Gramene" id="OMO54628">
    <property type="protein sequence ID" value="OMO54628"/>
    <property type="gene ID" value="CCACVL1_27710"/>
</dbReference>
<evidence type="ECO:0000313" key="1">
    <source>
        <dbReference type="EMBL" id="OMO54628.1"/>
    </source>
</evidence>
<name>A0A1R3G951_COCAP</name>
<keyword evidence="1" id="KW-0067">ATP-binding</keyword>
<evidence type="ECO:0000313" key="2">
    <source>
        <dbReference type="Proteomes" id="UP000188268"/>
    </source>
</evidence>
<protein>
    <submittedName>
        <fullName evidence="1">DNA helicase PIF1, ATP-dependent</fullName>
    </submittedName>
</protein>
<dbReference type="Proteomes" id="UP000188268">
    <property type="component" value="Unassembled WGS sequence"/>
</dbReference>
<sequence length="91" mass="10199">MDQVGAGKDHGNSDNIVDVGVFDLSFYSQQQVAQNLALFQAVFPDFDVSYSQPSYLAQHAVVTPYNETINIVNDYILDQIPGEERVYYCSD</sequence>
<keyword evidence="1" id="KW-0547">Nucleotide-binding</keyword>
<proteinExistence type="predicted"/>